<protein>
    <submittedName>
        <fullName evidence="1">Uncharacterized protein</fullName>
    </submittedName>
</protein>
<evidence type="ECO:0000313" key="1">
    <source>
        <dbReference type="EMBL" id="TDP38168.1"/>
    </source>
</evidence>
<keyword evidence="2" id="KW-1185">Reference proteome</keyword>
<sequence>MEIISITAQHIVDNIDAIAEGSPANSYLLHCPL</sequence>
<accession>A0A4R6PII0</accession>
<reference evidence="1 2" key="1">
    <citation type="submission" date="2019-03" db="EMBL/GenBank/DDBJ databases">
        <title>Freshwater and sediment microbial communities from various areas in North America, analyzing microbe dynamics in response to fracking.</title>
        <authorList>
            <person name="Lamendella R."/>
        </authorList>
    </citation>
    <scope>NUCLEOTIDE SEQUENCE [LARGE SCALE GENOMIC DNA]</scope>
    <source>
        <strain evidence="1 2">18_TX</strain>
    </source>
</reference>
<comment type="caution">
    <text evidence="1">The sequence shown here is derived from an EMBL/GenBank/DDBJ whole genome shotgun (WGS) entry which is preliminary data.</text>
</comment>
<name>A0A4R6PII0_9GAMM</name>
<proteinExistence type="predicted"/>
<dbReference type="Proteomes" id="UP000295531">
    <property type="component" value="Unassembled WGS sequence"/>
</dbReference>
<organism evidence="1 2">
    <name type="scientific">Idiomarina aquatica</name>
    <dbReference type="NCBI Taxonomy" id="1327752"/>
    <lineage>
        <taxon>Bacteria</taxon>
        <taxon>Pseudomonadati</taxon>
        <taxon>Pseudomonadota</taxon>
        <taxon>Gammaproteobacteria</taxon>
        <taxon>Alteromonadales</taxon>
        <taxon>Idiomarinaceae</taxon>
        <taxon>Idiomarina</taxon>
    </lineage>
</organism>
<dbReference type="EMBL" id="SNXI01000005">
    <property type="protein sequence ID" value="TDP38168.1"/>
    <property type="molecule type" value="Genomic_DNA"/>
</dbReference>
<evidence type="ECO:0000313" key="2">
    <source>
        <dbReference type="Proteomes" id="UP000295531"/>
    </source>
</evidence>
<gene>
    <name evidence="1" type="ORF">DEU29_10519</name>
</gene>
<dbReference type="AlphaFoldDB" id="A0A4R6PII0"/>